<feature type="region of interest" description="Disordered" evidence="1">
    <location>
        <begin position="19"/>
        <end position="54"/>
    </location>
</feature>
<dbReference type="EMBL" id="AYSL01001930">
    <property type="protein sequence ID" value="KTF05215.1"/>
    <property type="molecule type" value="Genomic_DNA"/>
</dbReference>
<evidence type="ECO:0000256" key="1">
    <source>
        <dbReference type="SAM" id="MobiDB-lite"/>
    </source>
</evidence>
<feature type="compositionally biased region" description="Low complexity" evidence="1">
    <location>
        <begin position="31"/>
        <end position="42"/>
    </location>
</feature>
<proteinExistence type="predicted"/>
<protein>
    <submittedName>
        <fullName evidence="2">Uncharacterized protein</fullName>
    </submittedName>
</protein>
<sequence>LARDGRFCSATMTQQRLTEDEIMGVVRRPGRATSQRSASSSSEADGTISVSLQQ</sequence>
<gene>
    <name evidence="2" type="ORF">MGSAQ_003289</name>
</gene>
<reference evidence="2" key="1">
    <citation type="submission" date="2013-11" db="EMBL/GenBank/DDBJ databases">
        <title>Microbial diversity, functional groups and degradation webs in Northern and Southern Mediterranean and Red Sea marine crude oil polluted sites.</title>
        <authorList>
            <person name="Daffonchio D."/>
            <person name="Mapelli F."/>
            <person name="Ferrer M."/>
            <person name="Richter M."/>
            <person name="Cherif A."/>
            <person name="Malkawi H.I."/>
            <person name="Yakimov M.M."/>
            <person name="Abdel-Fattah Y.R."/>
            <person name="Blaghen M."/>
            <person name="Golyshin P.N."/>
            <person name="Kalogerakis N."/>
            <person name="Boon N."/>
            <person name="Magagnini M."/>
            <person name="Fava F."/>
        </authorList>
    </citation>
    <scope>NUCLEOTIDE SEQUENCE</scope>
</reference>
<name>A0A1B6NPA5_9ZZZZ</name>
<dbReference type="AlphaFoldDB" id="A0A1B6NPA5"/>
<organism evidence="2">
    <name type="scientific">marine sediment metagenome</name>
    <dbReference type="NCBI Taxonomy" id="412755"/>
    <lineage>
        <taxon>unclassified sequences</taxon>
        <taxon>metagenomes</taxon>
        <taxon>ecological metagenomes</taxon>
    </lineage>
</organism>
<accession>A0A1B6NPA5</accession>
<evidence type="ECO:0000313" key="2">
    <source>
        <dbReference type="EMBL" id="KTF05215.1"/>
    </source>
</evidence>
<comment type="caution">
    <text evidence="2">The sequence shown here is derived from an EMBL/GenBank/DDBJ whole genome shotgun (WGS) entry which is preliminary data.</text>
</comment>
<feature type="non-terminal residue" evidence="2">
    <location>
        <position position="1"/>
    </location>
</feature>